<dbReference type="EMBL" id="JBHSCZ010000002">
    <property type="protein sequence ID" value="MFC4263440.1"/>
    <property type="molecule type" value="Genomic_DNA"/>
</dbReference>
<dbReference type="Pfam" id="PF12146">
    <property type="entry name" value="Hydrolase_4"/>
    <property type="match status" value="1"/>
</dbReference>
<evidence type="ECO:0000313" key="4">
    <source>
        <dbReference type="Proteomes" id="UP001595907"/>
    </source>
</evidence>
<gene>
    <name evidence="3" type="ORF">ACFOWM_11150</name>
</gene>
<dbReference type="GO" id="GO:0016787">
    <property type="term" value="F:hydrolase activity"/>
    <property type="evidence" value="ECO:0007669"/>
    <property type="project" value="UniProtKB-KW"/>
</dbReference>
<organism evidence="3 4">
    <name type="scientific">Ferruginibacter yonginensis</name>
    <dbReference type="NCBI Taxonomy" id="1310416"/>
    <lineage>
        <taxon>Bacteria</taxon>
        <taxon>Pseudomonadati</taxon>
        <taxon>Bacteroidota</taxon>
        <taxon>Chitinophagia</taxon>
        <taxon>Chitinophagales</taxon>
        <taxon>Chitinophagaceae</taxon>
        <taxon>Ferruginibacter</taxon>
    </lineage>
</organism>
<keyword evidence="1" id="KW-0812">Transmembrane</keyword>
<keyword evidence="4" id="KW-1185">Reference proteome</keyword>
<keyword evidence="1" id="KW-1133">Transmembrane helix</keyword>
<keyword evidence="3" id="KW-0378">Hydrolase</keyword>
<name>A0ABV8QUY2_9BACT</name>
<evidence type="ECO:0000256" key="1">
    <source>
        <dbReference type="SAM" id="Phobius"/>
    </source>
</evidence>
<dbReference type="RefSeq" id="WP_379709997.1">
    <property type="nucleotide sequence ID" value="NZ_JBHSCZ010000002.1"/>
</dbReference>
<dbReference type="PANTHER" id="PTHR12277">
    <property type="entry name" value="ALPHA/BETA HYDROLASE DOMAIN-CONTAINING PROTEIN"/>
    <property type="match status" value="1"/>
</dbReference>
<sequence length="269" mass="30904">MPIQPYKIYRIIKITLLIYALIGIALYYLQEKFIFHPTPMAAKDSFHFTQKFEEVRLPINDDDTLSVVKFFTDDTLKKGVVLYYHGNRGNITRYASFVKPFTDNGYDVWMEDYPSFGKSVGVLTEQKLYSQALQVKKMADAQFKTEQIIIYGKSLGTSIAAYVASESPAQQLILETPYYSMQSLFKRYAFIYPTSLMCKYKLPTYTFLSAVKYPVTIFHGTNDGVIPYSNALKLKNVFKTNDTFITIDGADHQNINIQPSYYSALKKLL</sequence>
<dbReference type="SUPFAM" id="SSF53474">
    <property type="entry name" value="alpha/beta-Hydrolases"/>
    <property type="match status" value="1"/>
</dbReference>
<protein>
    <submittedName>
        <fullName evidence="3">Alpha/beta hydrolase</fullName>
    </submittedName>
</protein>
<feature type="domain" description="Serine aminopeptidase S33" evidence="2">
    <location>
        <begin position="78"/>
        <end position="184"/>
    </location>
</feature>
<keyword evidence="1" id="KW-0472">Membrane</keyword>
<evidence type="ECO:0000313" key="3">
    <source>
        <dbReference type="EMBL" id="MFC4263440.1"/>
    </source>
</evidence>
<dbReference type="InterPro" id="IPR022742">
    <property type="entry name" value="Hydrolase_4"/>
</dbReference>
<dbReference type="Gene3D" id="3.40.50.1820">
    <property type="entry name" value="alpha/beta hydrolase"/>
    <property type="match status" value="1"/>
</dbReference>
<accession>A0ABV8QUY2</accession>
<dbReference type="Proteomes" id="UP001595907">
    <property type="component" value="Unassembled WGS sequence"/>
</dbReference>
<feature type="transmembrane region" description="Helical" evidence="1">
    <location>
        <begin position="12"/>
        <end position="29"/>
    </location>
</feature>
<reference evidence="4" key="1">
    <citation type="journal article" date="2019" name="Int. J. Syst. Evol. Microbiol.">
        <title>The Global Catalogue of Microorganisms (GCM) 10K type strain sequencing project: providing services to taxonomists for standard genome sequencing and annotation.</title>
        <authorList>
            <consortium name="The Broad Institute Genomics Platform"/>
            <consortium name="The Broad Institute Genome Sequencing Center for Infectious Disease"/>
            <person name="Wu L."/>
            <person name="Ma J."/>
        </authorList>
    </citation>
    <scope>NUCLEOTIDE SEQUENCE [LARGE SCALE GENOMIC DNA]</scope>
    <source>
        <strain evidence="4">CECT 8289</strain>
    </source>
</reference>
<evidence type="ECO:0000259" key="2">
    <source>
        <dbReference type="Pfam" id="PF12146"/>
    </source>
</evidence>
<dbReference type="PANTHER" id="PTHR12277:SF81">
    <property type="entry name" value="PROTEIN ABHD13"/>
    <property type="match status" value="1"/>
</dbReference>
<proteinExistence type="predicted"/>
<dbReference type="InterPro" id="IPR029058">
    <property type="entry name" value="AB_hydrolase_fold"/>
</dbReference>
<comment type="caution">
    <text evidence="3">The sequence shown here is derived from an EMBL/GenBank/DDBJ whole genome shotgun (WGS) entry which is preliminary data.</text>
</comment>